<proteinExistence type="inferred from homology"/>
<keyword evidence="4 8" id="KW-0732">Signal</keyword>
<dbReference type="GO" id="GO:0005576">
    <property type="term" value="C:extracellular region"/>
    <property type="evidence" value="ECO:0007669"/>
    <property type="project" value="UniProtKB-SubCell"/>
</dbReference>
<feature type="signal peptide" evidence="8">
    <location>
        <begin position="1"/>
        <end position="21"/>
    </location>
</feature>
<dbReference type="Pfam" id="PF00657">
    <property type="entry name" value="Lipase_GDSL"/>
    <property type="match status" value="1"/>
</dbReference>
<evidence type="ECO:0000256" key="4">
    <source>
        <dbReference type="ARBA" id="ARBA00022729"/>
    </source>
</evidence>
<evidence type="ECO:0000313" key="10">
    <source>
        <dbReference type="Proteomes" id="UP001202328"/>
    </source>
</evidence>
<gene>
    <name evidence="9" type="ORF">MKW98_015728</name>
</gene>
<accession>A0AAD4SL65</accession>
<comment type="caution">
    <text evidence="9">The sequence shown here is derived from an EMBL/GenBank/DDBJ whole genome shotgun (WGS) entry which is preliminary data.</text>
</comment>
<dbReference type="Proteomes" id="UP001202328">
    <property type="component" value="Unassembled WGS sequence"/>
</dbReference>
<dbReference type="InterPro" id="IPR051238">
    <property type="entry name" value="GDSL_esterase/lipase"/>
</dbReference>
<dbReference type="PROSITE" id="PS51257">
    <property type="entry name" value="PROKAR_LIPOPROTEIN"/>
    <property type="match status" value="1"/>
</dbReference>
<evidence type="ECO:0000256" key="2">
    <source>
        <dbReference type="ARBA" id="ARBA00008668"/>
    </source>
</evidence>
<keyword evidence="10" id="KW-1185">Reference proteome</keyword>
<keyword evidence="6" id="KW-0442">Lipid degradation</keyword>
<comment type="similarity">
    <text evidence="2">Belongs to the 'GDSL' lipolytic enzyme family.</text>
</comment>
<evidence type="ECO:0000256" key="8">
    <source>
        <dbReference type="SAM" id="SignalP"/>
    </source>
</evidence>
<dbReference type="InterPro" id="IPR036514">
    <property type="entry name" value="SGNH_hydro_sf"/>
</dbReference>
<dbReference type="InterPro" id="IPR001087">
    <property type="entry name" value="GDSL"/>
</dbReference>
<evidence type="ECO:0000256" key="5">
    <source>
        <dbReference type="ARBA" id="ARBA00022801"/>
    </source>
</evidence>
<comment type="subcellular location">
    <subcellularLocation>
        <location evidence="1">Secreted</location>
    </subcellularLocation>
</comment>
<dbReference type="GO" id="GO:0016042">
    <property type="term" value="P:lipid catabolic process"/>
    <property type="evidence" value="ECO:0007669"/>
    <property type="project" value="UniProtKB-KW"/>
</dbReference>
<keyword evidence="3" id="KW-0964">Secreted</keyword>
<dbReference type="Gene3D" id="3.40.50.1110">
    <property type="entry name" value="SGNH hydrolase"/>
    <property type="match status" value="1"/>
</dbReference>
<dbReference type="PANTHER" id="PTHR45650:SF4">
    <property type="entry name" value="GDSL-LIKE LIPASE_ACYLHYDROLASE FAMILY PROTEIN, EXPRESSED"/>
    <property type="match status" value="1"/>
</dbReference>
<evidence type="ECO:0000256" key="3">
    <source>
        <dbReference type="ARBA" id="ARBA00022525"/>
    </source>
</evidence>
<dbReference type="GO" id="GO:0016788">
    <property type="term" value="F:hydrolase activity, acting on ester bonds"/>
    <property type="evidence" value="ECO:0007669"/>
    <property type="project" value="InterPro"/>
</dbReference>
<organism evidence="9 10">
    <name type="scientific">Papaver atlanticum</name>
    <dbReference type="NCBI Taxonomy" id="357466"/>
    <lineage>
        <taxon>Eukaryota</taxon>
        <taxon>Viridiplantae</taxon>
        <taxon>Streptophyta</taxon>
        <taxon>Embryophyta</taxon>
        <taxon>Tracheophyta</taxon>
        <taxon>Spermatophyta</taxon>
        <taxon>Magnoliopsida</taxon>
        <taxon>Ranunculales</taxon>
        <taxon>Papaveraceae</taxon>
        <taxon>Papaveroideae</taxon>
        <taxon>Papaver</taxon>
    </lineage>
</organism>
<keyword evidence="5" id="KW-0378">Hydrolase</keyword>
<reference evidence="9" key="1">
    <citation type="submission" date="2022-04" db="EMBL/GenBank/DDBJ databases">
        <title>A functionally conserved STORR gene fusion in Papaver species that diverged 16.8 million years ago.</title>
        <authorList>
            <person name="Catania T."/>
        </authorList>
    </citation>
    <scope>NUCLEOTIDE SEQUENCE</scope>
    <source>
        <strain evidence="9">S-188037</strain>
    </source>
</reference>
<dbReference type="CDD" id="cd01837">
    <property type="entry name" value="SGNH_plant_lipase_like"/>
    <property type="match status" value="1"/>
</dbReference>
<dbReference type="PANTHER" id="PTHR45650">
    <property type="entry name" value="GDSL-LIKE LIPASE/ACYLHYDROLASE-RELATED"/>
    <property type="match status" value="1"/>
</dbReference>
<sequence>MVRFISSYAHLLLMNAFLVLAVFTMSYSCTSSVTTLQGSNDMDQPPAIFVLGDSLVDPGNINYINPLKNNNFPYGIDFPTGKRFTGRFSNGRTIIDIIGEELGVKDYIPPYLDPTTVGDVVLRGVNYASGGAGIFNDTGAVFGNRINMDAQIDYYANTRNYIITNIGSGGSKKLLNKALFFVIVGANEFIDNYFTPFFSIPEQKLVSPEMFVDLMISKFRLQLTRLYEMDARKIVVANVGPVGCIPTERTLNYRWYAIGDDSCRSVMNNAAMLFNKKLKSLILELNSNLVGSKFVYGDSYNMLSHITNNYKSYGFENYKCGCYNILLDPTQGLHYPEPLVCEDRSKYVFWDFAHPSEATNLILAKMFLEDHDSRYTYPMNVHQLYYSS</sequence>
<evidence type="ECO:0000256" key="6">
    <source>
        <dbReference type="ARBA" id="ARBA00022963"/>
    </source>
</evidence>
<dbReference type="AlphaFoldDB" id="A0AAD4SL65"/>
<evidence type="ECO:0000256" key="1">
    <source>
        <dbReference type="ARBA" id="ARBA00004613"/>
    </source>
</evidence>
<protein>
    <recommendedName>
        <fullName evidence="11">GDSL esterase/lipase</fullName>
    </recommendedName>
</protein>
<name>A0AAD4SL65_9MAGN</name>
<keyword evidence="7" id="KW-0443">Lipid metabolism</keyword>
<dbReference type="EMBL" id="JAJJMB010010084">
    <property type="protein sequence ID" value="KAI3911071.1"/>
    <property type="molecule type" value="Genomic_DNA"/>
</dbReference>
<evidence type="ECO:0000313" key="9">
    <source>
        <dbReference type="EMBL" id="KAI3911071.1"/>
    </source>
</evidence>
<feature type="chain" id="PRO_5042138714" description="GDSL esterase/lipase" evidence="8">
    <location>
        <begin position="22"/>
        <end position="388"/>
    </location>
</feature>
<dbReference type="InterPro" id="IPR035669">
    <property type="entry name" value="SGNH_plant_lipase-like"/>
</dbReference>
<evidence type="ECO:0000256" key="7">
    <source>
        <dbReference type="ARBA" id="ARBA00023098"/>
    </source>
</evidence>
<evidence type="ECO:0008006" key="11">
    <source>
        <dbReference type="Google" id="ProtNLM"/>
    </source>
</evidence>